<dbReference type="AlphaFoldDB" id="A0A6A5BXM8"/>
<dbReference type="OrthoDB" id="614844at2759"/>
<feature type="compositionally biased region" description="Low complexity" evidence="3">
    <location>
        <begin position="756"/>
        <end position="798"/>
    </location>
</feature>
<comment type="subcellular location">
    <subcellularLocation>
        <location evidence="1">Nucleus</location>
    </subcellularLocation>
</comment>
<keyword evidence="6" id="KW-1185">Reference proteome</keyword>
<evidence type="ECO:0000256" key="2">
    <source>
        <dbReference type="ARBA" id="ARBA00023242"/>
    </source>
</evidence>
<evidence type="ECO:0000313" key="5">
    <source>
        <dbReference type="EMBL" id="KAF0978105.1"/>
    </source>
</evidence>
<gene>
    <name evidence="5" type="ORF">FDP41_002620</name>
</gene>
<organism evidence="5 6">
    <name type="scientific">Naegleria fowleri</name>
    <name type="common">Brain eating amoeba</name>
    <dbReference type="NCBI Taxonomy" id="5763"/>
    <lineage>
        <taxon>Eukaryota</taxon>
        <taxon>Discoba</taxon>
        <taxon>Heterolobosea</taxon>
        <taxon>Tetramitia</taxon>
        <taxon>Eutetramitia</taxon>
        <taxon>Vahlkampfiidae</taxon>
        <taxon>Naegleria</taxon>
    </lineage>
</organism>
<dbReference type="RefSeq" id="XP_044562818.1">
    <property type="nucleotide sequence ID" value="XM_044705835.1"/>
</dbReference>
<dbReference type="InterPro" id="IPR012935">
    <property type="entry name" value="NuBaID_N"/>
</dbReference>
<keyword evidence="2" id="KW-0539">Nucleus</keyword>
<dbReference type="PANTHER" id="PTHR15835:SF6">
    <property type="entry name" value="ZINC FINGER C3HC-TYPE PROTEIN 1"/>
    <property type="match status" value="1"/>
</dbReference>
<evidence type="ECO:0000256" key="3">
    <source>
        <dbReference type="SAM" id="MobiDB-lite"/>
    </source>
</evidence>
<feature type="compositionally biased region" description="Polar residues" evidence="3">
    <location>
        <begin position="799"/>
        <end position="811"/>
    </location>
</feature>
<dbReference type="VEuPathDB" id="AmoebaDB:NfTy_057810"/>
<sequence length="957" mass="105922">MFSSTAPSSSSSSLAISETNDSLTEIELKIKAYMHMIDKNQHKRSLEKTSDHISVHQLFNPPSSPSSILMKNSELKNHQIQDHTSIKQQTSTPLDIKGFNERVKTFQITTWFNKPYNVNPLECARYGFINYSQDKIQCSQCRSKLILKTEFEKVNVPSDVIEKRCESFREELKSCHSHDCIFLNQPSPLRFTLFCHQDTSSGKNKNIIKLHCFNFHRMLKKLRKLQATYQLKLELSSEFLTKFHSPNEEFVQSTLKEINMPSTSEDVTNSESVVSPALFWLSVFHWEVLQKVFNNGSEKDYFLYCEHCQMSHYLKKVNRGQLLTTEDSLNPASMHRWWCPCVHHNQLLTDYEQITEDEESKFYSKVLIKRKLNEPPGWSQMLDSLQQDSKISNQNSENGLMYLHHEQFTPSEFDASLLVKNILQNSLSSIFVSENERRQWLRKQFEKPNEALQENAALTTPKEQQVGETREIPPDTATIISNNNVNFGQEEQARSTPIITSTTSITKEVSDLSHVAAATLSTTELAQLSDVTGPTPIASIQDQHGAGVSDVTISASHEKTVITEELSLSINLEPSITSSSSHTTRTPSTQLKSSFISPFPAPTMNEQHQQTGTVSQNRFETLSEKEGMTSPMSGPYEQVDALSSLTPNTSTTVAIMQQDFTSSSSTPMTTMTTCDTTSTTSLIEQEEPYSLSSGFVAASPLASEITNHHQQDTLVLEKNEMVIEGLVQREQTTEASSVLTTPVKADTIVQHEPSTPSMVSMPSLASVVSSPPSSSSSNNTRATPTNAASMSSSSLSSSRQLDQISTVTTTASAARKTDMTTTTTTTTPSKPPSSTNEKPSSTTTKTTVVTAASGSSSGNISTTTPNKSLTSSHTSAHSTASTPPNKPRKQQPTSGNRQSSNKKQATPNSDNTATSSNTPSSKQFRQSGNKQQQGNATQTNNKRKNAQSTGKASKKRK</sequence>
<proteinExistence type="predicted"/>
<feature type="region of interest" description="Disordered" evidence="3">
    <location>
        <begin position="744"/>
        <end position="957"/>
    </location>
</feature>
<dbReference type="VEuPathDB" id="AmoebaDB:NF0111570"/>
<dbReference type="VEuPathDB" id="AmoebaDB:FDP41_002620"/>
<evidence type="ECO:0000313" key="6">
    <source>
        <dbReference type="Proteomes" id="UP000444721"/>
    </source>
</evidence>
<feature type="domain" description="C3HC-type" evidence="4">
    <location>
        <begin position="93"/>
        <end position="193"/>
    </location>
</feature>
<dbReference type="EMBL" id="VFQX01000030">
    <property type="protein sequence ID" value="KAF0978105.1"/>
    <property type="molecule type" value="Genomic_DNA"/>
</dbReference>
<dbReference type="Proteomes" id="UP000444721">
    <property type="component" value="Unassembled WGS sequence"/>
</dbReference>
<evidence type="ECO:0000256" key="1">
    <source>
        <dbReference type="ARBA" id="ARBA00004123"/>
    </source>
</evidence>
<reference evidence="5 6" key="1">
    <citation type="journal article" date="2019" name="Sci. Rep.">
        <title>Nanopore sequencing improves the draft genome of the human pathogenic amoeba Naegleria fowleri.</title>
        <authorList>
            <person name="Liechti N."/>
            <person name="Schurch N."/>
            <person name="Bruggmann R."/>
            <person name="Wittwer M."/>
        </authorList>
    </citation>
    <scope>NUCLEOTIDE SEQUENCE [LARGE SCALE GENOMIC DNA]</scope>
    <source>
        <strain evidence="5 6">ATCC 30894</strain>
    </source>
</reference>
<dbReference type="PANTHER" id="PTHR15835">
    <property type="entry name" value="NUCLEAR-INTERACTING PARTNER OF ALK"/>
    <property type="match status" value="1"/>
</dbReference>
<dbReference type="GO" id="GO:0005634">
    <property type="term" value="C:nucleus"/>
    <property type="evidence" value="ECO:0007669"/>
    <property type="project" value="UniProtKB-SubCell"/>
</dbReference>
<feature type="compositionally biased region" description="Polar residues" evidence="3">
    <location>
        <begin position="890"/>
        <end position="951"/>
    </location>
</feature>
<name>A0A6A5BXM8_NAEFO</name>
<dbReference type="GeneID" id="68109838"/>
<feature type="compositionally biased region" description="Low complexity" evidence="3">
    <location>
        <begin position="819"/>
        <end position="882"/>
    </location>
</feature>
<comment type="caution">
    <text evidence="5">The sequence shown here is derived from an EMBL/GenBank/DDBJ whole genome shotgun (WGS) entry which is preliminary data.</text>
</comment>
<evidence type="ECO:0000259" key="4">
    <source>
        <dbReference type="Pfam" id="PF07967"/>
    </source>
</evidence>
<accession>A0A6A5BXM8</accession>
<dbReference type="GO" id="GO:0008270">
    <property type="term" value="F:zinc ion binding"/>
    <property type="evidence" value="ECO:0007669"/>
    <property type="project" value="InterPro"/>
</dbReference>
<protein>
    <recommendedName>
        <fullName evidence="4">C3HC-type domain-containing protein</fullName>
    </recommendedName>
</protein>
<dbReference type="Pfam" id="PF07967">
    <property type="entry name" value="zf-C3HC"/>
    <property type="match status" value="1"/>
</dbReference>